<feature type="compositionally biased region" description="Polar residues" evidence="7">
    <location>
        <begin position="130"/>
        <end position="147"/>
    </location>
</feature>
<evidence type="ECO:0000256" key="6">
    <source>
        <dbReference type="ARBA" id="ARBA00023242"/>
    </source>
</evidence>
<keyword evidence="3" id="KW-0805">Transcription regulation</keyword>
<dbReference type="InterPro" id="IPR001005">
    <property type="entry name" value="SANT/Myb"/>
</dbReference>
<dbReference type="SUPFAM" id="SSF46689">
    <property type="entry name" value="Homeodomain-like"/>
    <property type="match status" value="1"/>
</dbReference>
<feature type="compositionally biased region" description="Basic residues" evidence="7">
    <location>
        <begin position="115"/>
        <end position="129"/>
    </location>
</feature>
<reference evidence="8" key="1">
    <citation type="journal article" date="2013" name="Nature">
        <title>Draft genome of the wheat A-genome progenitor Triticum urartu.</title>
        <authorList>
            <person name="Ling H.Q."/>
            <person name="Zhao S."/>
            <person name="Liu D."/>
            <person name="Wang J."/>
            <person name="Sun H."/>
            <person name="Zhang C."/>
            <person name="Fan H."/>
            <person name="Li D."/>
            <person name="Dong L."/>
            <person name="Tao Y."/>
            <person name="Gao C."/>
            <person name="Wu H."/>
            <person name="Li Y."/>
            <person name="Cui Y."/>
            <person name="Guo X."/>
            <person name="Zheng S."/>
            <person name="Wang B."/>
            <person name="Yu K."/>
            <person name="Liang Q."/>
            <person name="Yang W."/>
            <person name="Lou X."/>
            <person name="Chen J."/>
            <person name="Feng M."/>
            <person name="Jian J."/>
            <person name="Zhang X."/>
            <person name="Luo G."/>
            <person name="Jiang Y."/>
            <person name="Liu J."/>
            <person name="Wang Z."/>
            <person name="Sha Y."/>
            <person name="Zhang B."/>
            <person name="Wu H."/>
            <person name="Tang D."/>
            <person name="Shen Q."/>
            <person name="Xue P."/>
            <person name="Zou S."/>
            <person name="Wang X."/>
            <person name="Liu X."/>
            <person name="Wang F."/>
            <person name="Yang Y."/>
            <person name="An X."/>
            <person name="Dong Z."/>
            <person name="Zhang K."/>
            <person name="Zhang X."/>
            <person name="Luo M.C."/>
            <person name="Dvorak J."/>
            <person name="Tong Y."/>
            <person name="Wang J."/>
            <person name="Yang H."/>
            <person name="Li Z."/>
            <person name="Wang D."/>
            <person name="Zhang A."/>
            <person name="Wang J."/>
        </authorList>
    </citation>
    <scope>NUCLEOTIDE SEQUENCE</scope>
</reference>
<feature type="compositionally biased region" description="Low complexity" evidence="7">
    <location>
        <begin position="174"/>
        <end position="187"/>
    </location>
</feature>
<dbReference type="EMBL" id="KD116802">
    <property type="protein sequence ID" value="EMS59783.1"/>
    <property type="molecule type" value="Genomic_DNA"/>
</dbReference>
<dbReference type="Pfam" id="PF23598">
    <property type="entry name" value="LRR_14"/>
    <property type="match status" value="1"/>
</dbReference>
<feature type="region of interest" description="Disordered" evidence="7">
    <location>
        <begin position="289"/>
        <end position="308"/>
    </location>
</feature>
<accession>M7Z989</accession>
<sequence>MAVGEERDAMDSSRMPIGKGLSVDVAMEPNEEGMGEHPVKPRKPYTITKQREKWTEEEHEKFLEALKLYGRSWRQIQEHIGTKTAVQIRSHAQKFFSKVVREPGAKIEIEIPPPRPKRKPLHPYPRKRANSCNGANPANGQSKLAQISSSSGSDQENGSPVSVLSAMQSDAFGSSMSNPSSRSTSPESSDEENNVPPMVSEEEGQQTGIDQSHKEADQENIDMGTSEEDSSDEVQVTSVKLFGKTVVIPDPRKICSPDTGSGHENGEQTSQSSNIGTSQAPLAVEIPTHTKGGQTSQSSNKATSQAPLAVEVPTYTNGEQISEFSYKATSQAPLAGEVPAYTNGEQISEFSYKATSQAPLAVEVPTYTNGEQISEFSYKATSQAPLAVEIQAYAAPPSAWVLPYNSFPLHFGESAEARIARLHMWWPYYGFPMVHPSGPSAVAHNGKVTDESEAAKSPPVESSSDFVDNTQATASKQWKVLESLGTAQAPPSASNFQLKPSTNSAFVRVKPIISSGDEPEEPVPHIPLLHCILRFYLHIEIGGGLVREMRVVSCLRLVMSRAQVVADANISCEEPKWKWIAKGFISTKQMKVKLLDGEGLHILMGMPCLAYLQLKVSNSAGVLTVSSNRFKLLEVFDYSIWCGEETGIKFAAGAMTALRWHNLSWSATQVQLRYGDGSNIGIEHLASLVYLRVQTFCDDATREEVLKMRCLRVMRRGQRRGTGAGKQIFGKCKICMLQQPIELNRL</sequence>
<dbReference type="InterPro" id="IPR055414">
    <property type="entry name" value="LRR_R13L4/SHOC2-like"/>
</dbReference>
<keyword evidence="5" id="KW-0804">Transcription</keyword>
<dbReference type="InterPro" id="IPR017884">
    <property type="entry name" value="SANT_dom"/>
</dbReference>
<feature type="region of interest" description="Disordered" evidence="7">
    <location>
        <begin position="442"/>
        <end position="466"/>
    </location>
</feature>
<dbReference type="Gene3D" id="1.10.10.60">
    <property type="entry name" value="Homeodomain-like"/>
    <property type="match status" value="1"/>
</dbReference>
<dbReference type="PANTHER" id="PTHR12802">
    <property type="entry name" value="SWI/SNF COMPLEX-RELATED"/>
    <property type="match status" value="1"/>
</dbReference>
<dbReference type="PANTHER" id="PTHR12802:SF175">
    <property type="entry name" value="PROTEIN REVEILLE 2"/>
    <property type="match status" value="1"/>
</dbReference>
<dbReference type="InterPro" id="IPR009057">
    <property type="entry name" value="Homeodomain-like_sf"/>
</dbReference>
<evidence type="ECO:0000256" key="4">
    <source>
        <dbReference type="ARBA" id="ARBA00023125"/>
    </source>
</evidence>
<dbReference type="STRING" id="4572.M7Z989"/>
<organism evidence="8">
    <name type="scientific">Triticum urartu</name>
    <name type="common">Red wild einkorn</name>
    <name type="synonym">Crithodium urartu</name>
    <dbReference type="NCBI Taxonomy" id="4572"/>
    <lineage>
        <taxon>Eukaryota</taxon>
        <taxon>Viridiplantae</taxon>
        <taxon>Streptophyta</taxon>
        <taxon>Embryophyta</taxon>
        <taxon>Tracheophyta</taxon>
        <taxon>Spermatophyta</taxon>
        <taxon>Magnoliopsida</taxon>
        <taxon>Liliopsida</taxon>
        <taxon>Poales</taxon>
        <taxon>Poaceae</taxon>
        <taxon>BOP clade</taxon>
        <taxon>Pooideae</taxon>
        <taxon>Triticodae</taxon>
        <taxon>Triticeae</taxon>
        <taxon>Triticinae</taxon>
        <taxon>Triticum</taxon>
    </lineage>
</organism>
<dbReference type="SMART" id="SM00717">
    <property type="entry name" value="SANT"/>
    <property type="match status" value="1"/>
</dbReference>
<dbReference type="InterPro" id="IPR017930">
    <property type="entry name" value="Myb_dom"/>
</dbReference>
<proteinExistence type="predicted"/>
<feature type="region of interest" description="Disordered" evidence="7">
    <location>
        <begin position="109"/>
        <end position="234"/>
    </location>
</feature>
<dbReference type="PROSITE" id="PS51293">
    <property type="entry name" value="SANT"/>
    <property type="match status" value="1"/>
</dbReference>
<feature type="compositionally biased region" description="Polar residues" evidence="7">
    <location>
        <begin position="154"/>
        <end position="172"/>
    </location>
</feature>
<evidence type="ECO:0000256" key="2">
    <source>
        <dbReference type="ARBA" id="ARBA00022737"/>
    </source>
</evidence>
<dbReference type="GO" id="GO:0005634">
    <property type="term" value="C:nucleus"/>
    <property type="evidence" value="ECO:0007669"/>
    <property type="project" value="UniProtKB-SubCell"/>
</dbReference>
<name>M7Z989_TRIUA</name>
<evidence type="ECO:0000313" key="8">
    <source>
        <dbReference type="EMBL" id="EMS59783.1"/>
    </source>
</evidence>
<dbReference type="Pfam" id="PF00249">
    <property type="entry name" value="Myb_DNA-binding"/>
    <property type="match status" value="1"/>
</dbReference>
<evidence type="ECO:0000256" key="1">
    <source>
        <dbReference type="ARBA" id="ARBA00004123"/>
    </source>
</evidence>
<dbReference type="OMA" id="LHIEIGG"/>
<dbReference type="eggNOG" id="KOG0724">
    <property type="taxonomic scope" value="Eukaryota"/>
</dbReference>
<dbReference type="PROSITE" id="PS51294">
    <property type="entry name" value="HTH_MYB"/>
    <property type="match status" value="1"/>
</dbReference>
<dbReference type="GO" id="GO:0003677">
    <property type="term" value="F:DNA binding"/>
    <property type="evidence" value="ECO:0007669"/>
    <property type="project" value="UniProtKB-KW"/>
</dbReference>
<evidence type="ECO:0000256" key="3">
    <source>
        <dbReference type="ARBA" id="ARBA00023015"/>
    </source>
</evidence>
<feature type="compositionally biased region" description="Polar residues" evidence="7">
    <location>
        <begin position="267"/>
        <end position="277"/>
    </location>
</feature>
<feature type="region of interest" description="Disordered" evidence="7">
    <location>
        <begin position="1"/>
        <end position="52"/>
    </location>
</feature>
<feature type="compositionally biased region" description="Basic and acidic residues" evidence="7">
    <location>
        <begin position="1"/>
        <end position="11"/>
    </location>
</feature>
<evidence type="ECO:0000256" key="7">
    <source>
        <dbReference type="SAM" id="MobiDB-lite"/>
    </source>
</evidence>
<keyword evidence="4" id="KW-0238">DNA-binding</keyword>
<dbReference type="PROSITE" id="PS50090">
    <property type="entry name" value="MYB_LIKE"/>
    <property type="match status" value="1"/>
</dbReference>
<feature type="compositionally biased region" description="Polar residues" evidence="7">
    <location>
        <begin position="291"/>
        <end position="306"/>
    </location>
</feature>
<dbReference type="CDD" id="cd00167">
    <property type="entry name" value="SANT"/>
    <property type="match status" value="1"/>
</dbReference>
<feature type="region of interest" description="Disordered" evidence="7">
    <location>
        <begin position="251"/>
        <end position="277"/>
    </location>
</feature>
<dbReference type="AlphaFoldDB" id="M7Z989"/>
<comment type="subcellular location">
    <subcellularLocation>
        <location evidence="1">Nucleus</location>
    </subcellularLocation>
</comment>
<dbReference type="GO" id="GO:0010468">
    <property type="term" value="P:regulation of gene expression"/>
    <property type="evidence" value="ECO:0007669"/>
    <property type="project" value="UniProtKB-ARBA"/>
</dbReference>
<evidence type="ECO:0000256" key="5">
    <source>
        <dbReference type="ARBA" id="ARBA00023163"/>
    </source>
</evidence>
<gene>
    <name evidence="8" type="ORF">TRIUR3_01040</name>
</gene>
<dbReference type="InterPro" id="IPR006447">
    <property type="entry name" value="Myb_dom_plants"/>
</dbReference>
<dbReference type="FunFam" id="1.10.10.60:FF:000023">
    <property type="entry name" value="protein REVEILLE 6 isoform X1"/>
    <property type="match status" value="1"/>
</dbReference>
<dbReference type="NCBIfam" id="TIGR01557">
    <property type="entry name" value="myb_SHAQKYF"/>
    <property type="match status" value="1"/>
</dbReference>
<protein>
    <submittedName>
        <fullName evidence="8">Protein LHY</fullName>
    </submittedName>
</protein>
<keyword evidence="2" id="KW-0677">Repeat</keyword>
<keyword evidence="6" id="KW-0539">Nucleus</keyword>